<evidence type="ECO:0008006" key="5">
    <source>
        <dbReference type="Google" id="ProtNLM"/>
    </source>
</evidence>
<evidence type="ECO:0000313" key="4">
    <source>
        <dbReference type="Proteomes" id="UP000542342"/>
    </source>
</evidence>
<feature type="transmembrane region" description="Helical" evidence="2">
    <location>
        <begin position="54"/>
        <end position="76"/>
    </location>
</feature>
<comment type="caution">
    <text evidence="3">The sequence shown here is derived from an EMBL/GenBank/DDBJ whole genome shotgun (WGS) entry which is preliminary data.</text>
</comment>
<evidence type="ECO:0000256" key="1">
    <source>
        <dbReference type="SAM" id="MobiDB-lite"/>
    </source>
</evidence>
<accession>A0A7V8VE15</accession>
<dbReference type="Gene3D" id="2.40.50.140">
    <property type="entry name" value="Nucleic acid-binding proteins"/>
    <property type="match status" value="1"/>
</dbReference>
<feature type="region of interest" description="Disordered" evidence="1">
    <location>
        <begin position="166"/>
        <end position="217"/>
    </location>
</feature>
<keyword evidence="2" id="KW-0472">Membrane</keyword>
<protein>
    <recommendedName>
        <fullName evidence="5">NfeD-like C-terminal domain-containing protein</fullName>
    </recommendedName>
</protein>
<feature type="compositionally biased region" description="Low complexity" evidence="1">
    <location>
        <begin position="183"/>
        <end position="197"/>
    </location>
</feature>
<dbReference type="InterPro" id="IPR012340">
    <property type="entry name" value="NA-bd_OB-fold"/>
</dbReference>
<organism evidence="3 4">
    <name type="scientific">Thermogemmata fonticola</name>
    <dbReference type="NCBI Taxonomy" id="2755323"/>
    <lineage>
        <taxon>Bacteria</taxon>
        <taxon>Pseudomonadati</taxon>
        <taxon>Planctomycetota</taxon>
        <taxon>Planctomycetia</taxon>
        <taxon>Gemmatales</taxon>
        <taxon>Gemmataceae</taxon>
        <taxon>Thermogemmata</taxon>
    </lineage>
</organism>
<dbReference type="EMBL" id="JACEFB010000004">
    <property type="protein sequence ID" value="MBA2226135.1"/>
    <property type="molecule type" value="Genomic_DNA"/>
</dbReference>
<gene>
    <name evidence="3" type="ORF">H0921_08170</name>
</gene>
<keyword evidence="4" id="KW-1185">Reference proteome</keyword>
<dbReference type="GO" id="GO:0005886">
    <property type="term" value="C:plasma membrane"/>
    <property type="evidence" value="ECO:0007669"/>
    <property type="project" value="TreeGrafter"/>
</dbReference>
<dbReference type="InterPro" id="IPR052165">
    <property type="entry name" value="Membrane_assoc_protease"/>
</dbReference>
<keyword evidence="2" id="KW-0812">Transmembrane</keyword>
<feature type="transmembrane region" description="Helical" evidence="2">
    <location>
        <begin position="6"/>
        <end position="24"/>
    </location>
</feature>
<dbReference type="PANTHER" id="PTHR33507">
    <property type="entry name" value="INNER MEMBRANE PROTEIN YBBJ"/>
    <property type="match status" value="1"/>
</dbReference>
<name>A0A7V8VE15_9BACT</name>
<feature type="transmembrane region" description="Helical" evidence="2">
    <location>
        <begin position="29"/>
        <end position="48"/>
    </location>
</feature>
<dbReference type="AlphaFoldDB" id="A0A7V8VE15"/>
<evidence type="ECO:0000313" key="3">
    <source>
        <dbReference type="EMBL" id="MBA2226135.1"/>
    </source>
</evidence>
<proteinExistence type="predicted"/>
<evidence type="ECO:0000256" key="2">
    <source>
        <dbReference type="SAM" id="Phobius"/>
    </source>
</evidence>
<dbReference type="RefSeq" id="WP_194537559.1">
    <property type="nucleotide sequence ID" value="NZ_JACEFB010000004.1"/>
</dbReference>
<keyword evidence="2" id="KW-1133">Transmembrane helix</keyword>
<sequence length="217" mass="22484">MDYLTLSLVLFAVGLVLLVAEIFLPSGGILVVISLLAFAGGVGIILSQGTTLEAVIAITALSLGLPTAFYFIVAAWRRMAIGMVPPDTATAPSTIPAVLELEALKNRVGKTVSPMRPSGIVDFGNKRVDALTEGEMLEAGVWVRCIDVKPGRVIVRKLEVPPEALEEIQPQGGASPAAPPGAAPSASPSSSSAADPLVSPPPARRSGDDLDLDLDLR</sequence>
<dbReference type="PANTHER" id="PTHR33507:SF3">
    <property type="entry name" value="INNER MEMBRANE PROTEIN YBBJ"/>
    <property type="match status" value="1"/>
</dbReference>
<reference evidence="3 4" key="1">
    <citation type="submission" date="2020-07" db="EMBL/GenBank/DDBJ databases">
        <title>Thermogemmata thermophila gen. nov., sp. nov., a novel moderate thermophilic planctomycete from a Kamchatka hot spring.</title>
        <authorList>
            <person name="Elcheninov A.G."/>
            <person name="Podosokorskaya O.A."/>
            <person name="Kovaleva O.L."/>
            <person name="Novikov A."/>
            <person name="Bonch-Osmolovskaya E.A."/>
            <person name="Toshchakov S.V."/>
            <person name="Kublanov I.V."/>
        </authorList>
    </citation>
    <scope>NUCLEOTIDE SEQUENCE [LARGE SCALE GENOMIC DNA]</scope>
    <source>
        <strain evidence="3 4">2918</strain>
    </source>
</reference>
<dbReference type="Proteomes" id="UP000542342">
    <property type="component" value="Unassembled WGS sequence"/>
</dbReference>